<evidence type="ECO:0000313" key="12">
    <source>
        <dbReference type="EMBL" id="BDE94979.1"/>
    </source>
</evidence>
<dbReference type="CDD" id="cd16922">
    <property type="entry name" value="HATPase_EvgS-ArcB-TorS-like"/>
    <property type="match status" value="1"/>
</dbReference>
<organism evidence="12 13">
    <name type="scientific">Raoultibacter timonensis</name>
    <dbReference type="NCBI Taxonomy" id="1907662"/>
    <lineage>
        <taxon>Bacteria</taxon>
        <taxon>Bacillati</taxon>
        <taxon>Actinomycetota</taxon>
        <taxon>Coriobacteriia</taxon>
        <taxon>Eggerthellales</taxon>
        <taxon>Eggerthellaceae</taxon>
        <taxon>Raoultibacter</taxon>
    </lineage>
</organism>
<dbReference type="PANTHER" id="PTHR45339:SF1">
    <property type="entry name" value="HYBRID SIGNAL TRANSDUCTION HISTIDINE KINASE J"/>
    <property type="match status" value="1"/>
</dbReference>
<feature type="modified residue" description="4-aspartylphosphate" evidence="7">
    <location>
        <position position="687"/>
    </location>
</feature>
<evidence type="ECO:0000256" key="9">
    <source>
        <dbReference type="SAM" id="Phobius"/>
    </source>
</evidence>
<dbReference type="Gene3D" id="3.30.565.10">
    <property type="entry name" value="Histidine kinase-like ATPase, C-terminal domain"/>
    <property type="match status" value="1"/>
</dbReference>
<evidence type="ECO:0000256" key="6">
    <source>
        <dbReference type="ARBA" id="ARBA00023012"/>
    </source>
</evidence>
<dbReference type="Gene3D" id="1.10.287.130">
    <property type="match status" value="1"/>
</dbReference>
<evidence type="ECO:0000256" key="2">
    <source>
        <dbReference type="ARBA" id="ARBA00004236"/>
    </source>
</evidence>
<evidence type="ECO:0000259" key="10">
    <source>
        <dbReference type="PROSITE" id="PS50109"/>
    </source>
</evidence>
<accession>A0ABN6MCN6</accession>
<evidence type="ECO:0000259" key="11">
    <source>
        <dbReference type="PROSITE" id="PS50110"/>
    </source>
</evidence>
<keyword evidence="6" id="KW-0902">Two-component regulatory system</keyword>
<dbReference type="InterPro" id="IPR004358">
    <property type="entry name" value="Sig_transdc_His_kin-like_C"/>
</dbReference>
<sequence length="760" mass="84058">MEPSTNSRTTDERWEISRTLSAITAVLVVLLLVGFYGTTLFNMSEIGKQIVLIKEHPYPVSVAAGQVETALGQLQTLSERLTYVRTDQAVEGVERSYAEIDERISEKIQFIADRALFQNGDMEELQSGYRKLVDAQNELLEMCRDADVPDEDIDAYVEETVSPLLTALFERNTAILDDASASFDTLYEVADQVIFRTIVSASILMAAVLGALVFYLVLLGKKRRQREKLQRNLEDALKAAQDANAAKSQFLSNMSHDIRTPLNAIIGLTAIAGTHLDETDRVRECLGKITVSSKHLLGLINDVLDMSMIENGRIALNNEAFSFPELINGIVTIIQPQAKAKQLGLDVVVGNVDRETMVGDAMRINQILLNLVGNAIKYTPAGGNVRVVVAELPVEAINRRMIRFVVEDDGIGMTQEFASRIFDPFERERNSTTSKVEGTGLGMSITKSIVDMMGGTISVESELGAGSRFIVEVPLDVVDIEEEFDLIDLADAKVLLVDDDPDICENTVEMLASIGIAGDCTQSGEDAVQLVVGAHRMGRDYHTIIVDWVMPGMDGLETIRCIRREIGDKTPIVLLSAYDWSEIEEEALEAGVTAFLSKPLFRSKLYYAMKSVCGDTDGANRVAEREQTLDCSGKRVLLVEDNELNMEIAQEVIEQTGAIVERAWDGREAVEKVRNAPEGHYQLIFMDVQMPKMDGLEASRIICAEALKSGRVRPPIVAMSANAFTEDRHRAKEAGMDGYATKPIDFAELNRILRKYLLQD</sequence>
<feature type="domain" description="Response regulatory" evidence="11">
    <location>
        <begin position="493"/>
        <end position="613"/>
    </location>
</feature>
<dbReference type="SUPFAM" id="SSF47384">
    <property type="entry name" value="Homodimeric domain of signal transducing histidine kinase"/>
    <property type="match status" value="1"/>
</dbReference>
<dbReference type="SMART" id="SM00448">
    <property type="entry name" value="REC"/>
    <property type="match status" value="2"/>
</dbReference>
<comment type="subcellular location">
    <subcellularLocation>
        <location evidence="2">Cell membrane</location>
    </subcellularLocation>
</comment>
<feature type="transmembrane region" description="Helical" evidence="9">
    <location>
        <begin position="193"/>
        <end position="218"/>
    </location>
</feature>
<keyword evidence="9" id="KW-1133">Transmembrane helix</keyword>
<feature type="transmembrane region" description="Helical" evidence="9">
    <location>
        <begin position="20"/>
        <end position="38"/>
    </location>
</feature>
<dbReference type="SUPFAM" id="SSF52172">
    <property type="entry name" value="CheY-like"/>
    <property type="match status" value="2"/>
</dbReference>
<dbReference type="CDD" id="cd00082">
    <property type="entry name" value="HisKA"/>
    <property type="match status" value="1"/>
</dbReference>
<dbReference type="PRINTS" id="PR00344">
    <property type="entry name" value="BCTRLSENSOR"/>
</dbReference>
<comment type="catalytic activity">
    <reaction evidence="1">
        <text>ATP + protein L-histidine = ADP + protein N-phospho-L-histidine.</text>
        <dbReference type="EC" id="2.7.13.3"/>
    </reaction>
</comment>
<keyword evidence="13" id="KW-1185">Reference proteome</keyword>
<keyword evidence="8" id="KW-0175">Coiled coil</keyword>
<dbReference type="EMBL" id="AP025564">
    <property type="protein sequence ID" value="BDE94979.1"/>
    <property type="molecule type" value="Genomic_DNA"/>
</dbReference>
<evidence type="ECO:0000256" key="8">
    <source>
        <dbReference type="SAM" id="Coils"/>
    </source>
</evidence>
<evidence type="ECO:0000256" key="1">
    <source>
        <dbReference type="ARBA" id="ARBA00000085"/>
    </source>
</evidence>
<reference evidence="12 13" key="1">
    <citation type="submission" date="2022-01" db="EMBL/GenBank/DDBJ databases">
        <title>Novel bile acid biosynthetic pathways are enriched in the microbiome of centenarians.</title>
        <authorList>
            <person name="Sato Y."/>
            <person name="Atarashi K."/>
            <person name="Plichta R.D."/>
            <person name="Arai Y."/>
            <person name="Sasajima S."/>
            <person name="Kearney M.S."/>
            <person name="Suda W."/>
            <person name="Takeshita K."/>
            <person name="Sasaki T."/>
            <person name="Okamoto S."/>
            <person name="Skelly N.A."/>
            <person name="Okamura Y."/>
            <person name="Vlamakis H."/>
            <person name="Li Y."/>
            <person name="Tanoue T."/>
            <person name="Takei H."/>
            <person name="Nittono H."/>
            <person name="Narushima S."/>
            <person name="Irie J."/>
            <person name="Itoh H."/>
            <person name="Moriya K."/>
            <person name="Sugiura Y."/>
            <person name="Suematsu M."/>
            <person name="Moritoki N."/>
            <person name="Shibata S."/>
            <person name="Littman R.D."/>
            <person name="Fischbach A.M."/>
            <person name="Uwamino Y."/>
            <person name="Inoue T."/>
            <person name="Honda A."/>
            <person name="Hattori M."/>
            <person name="Murai T."/>
            <person name="Xavier J.R."/>
            <person name="Hirose N."/>
            <person name="Honda K."/>
        </authorList>
    </citation>
    <scope>NUCLEOTIDE SEQUENCE [LARGE SCALE GENOMIC DNA]</scope>
    <source>
        <strain evidence="12 13">CE91-St30</strain>
    </source>
</reference>
<feature type="coiled-coil region" evidence="8">
    <location>
        <begin position="219"/>
        <end position="246"/>
    </location>
</feature>
<gene>
    <name evidence="12" type="ORF">CE91St30_03120</name>
</gene>
<dbReference type="CDD" id="cd17546">
    <property type="entry name" value="REC_hyHK_CKI1_RcsC-like"/>
    <property type="match status" value="2"/>
</dbReference>
<dbReference type="SMART" id="SM00387">
    <property type="entry name" value="HATPase_c"/>
    <property type="match status" value="1"/>
</dbReference>
<dbReference type="SUPFAM" id="SSF55874">
    <property type="entry name" value="ATPase domain of HSP90 chaperone/DNA topoisomerase II/histidine kinase"/>
    <property type="match status" value="1"/>
</dbReference>
<name>A0ABN6MCN6_9ACTN</name>
<dbReference type="RefSeq" id="WP_244411495.1">
    <property type="nucleotide sequence ID" value="NZ_AP025564.1"/>
</dbReference>
<dbReference type="Pfam" id="PF00512">
    <property type="entry name" value="HisKA"/>
    <property type="match status" value="1"/>
</dbReference>
<dbReference type="InterPro" id="IPR036890">
    <property type="entry name" value="HATPase_C_sf"/>
</dbReference>
<dbReference type="InterPro" id="IPR011006">
    <property type="entry name" value="CheY-like_superfamily"/>
</dbReference>
<evidence type="ECO:0000256" key="5">
    <source>
        <dbReference type="ARBA" id="ARBA00022777"/>
    </source>
</evidence>
<dbReference type="SMART" id="SM00388">
    <property type="entry name" value="HisKA"/>
    <property type="match status" value="1"/>
</dbReference>
<keyword evidence="5" id="KW-0418">Kinase</keyword>
<dbReference type="Gene3D" id="3.40.50.2300">
    <property type="match status" value="2"/>
</dbReference>
<dbReference type="InterPro" id="IPR003594">
    <property type="entry name" value="HATPase_dom"/>
</dbReference>
<dbReference type="Proteomes" id="UP001320544">
    <property type="component" value="Chromosome"/>
</dbReference>
<dbReference type="InterPro" id="IPR036097">
    <property type="entry name" value="HisK_dim/P_sf"/>
</dbReference>
<dbReference type="EC" id="2.7.13.3" evidence="3"/>
<keyword evidence="4 7" id="KW-0597">Phosphoprotein</keyword>
<evidence type="ECO:0000256" key="4">
    <source>
        <dbReference type="ARBA" id="ARBA00022553"/>
    </source>
</evidence>
<dbReference type="InterPro" id="IPR005467">
    <property type="entry name" value="His_kinase_dom"/>
</dbReference>
<dbReference type="PROSITE" id="PS50110">
    <property type="entry name" value="RESPONSE_REGULATORY"/>
    <property type="match status" value="2"/>
</dbReference>
<proteinExistence type="predicted"/>
<dbReference type="PROSITE" id="PS50109">
    <property type="entry name" value="HIS_KIN"/>
    <property type="match status" value="1"/>
</dbReference>
<feature type="domain" description="Response regulatory" evidence="11">
    <location>
        <begin position="635"/>
        <end position="757"/>
    </location>
</feature>
<evidence type="ECO:0000313" key="13">
    <source>
        <dbReference type="Proteomes" id="UP001320544"/>
    </source>
</evidence>
<keyword evidence="5" id="KW-0808">Transferase</keyword>
<dbReference type="InterPro" id="IPR001789">
    <property type="entry name" value="Sig_transdc_resp-reg_receiver"/>
</dbReference>
<evidence type="ECO:0000256" key="3">
    <source>
        <dbReference type="ARBA" id="ARBA00012438"/>
    </source>
</evidence>
<keyword evidence="9" id="KW-0472">Membrane</keyword>
<dbReference type="Pfam" id="PF02518">
    <property type="entry name" value="HATPase_c"/>
    <property type="match status" value="1"/>
</dbReference>
<protein>
    <recommendedName>
        <fullName evidence="3">histidine kinase</fullName>
        <ecNumber evidence="3">2.7.13.3</ecNumber>
    </recommendedName>
</protein>
<feature type="modified residue" description="4-aspartylphosphate" evidence="7">
    <location>
        <position position="547"/>
    </location>
</feature>
<evidence type="ECO:0000256" key="7">
    <source>
        <dbReference type="PROSITE-ProRule" id="PRU00169"/>
    </source>
</evidence>
<dbReference type="Pfam" id="PF00072">
    <property type="entry name" value="Response_reg"/>
    <property type="match status" value="2"/>
</dbReference>
<dbReference type="PANTHER" id="PTHR45339">
    <property type="entry name" value="HYBRID SIGNAL TRANSDUCTION HISTIDINE KINASE J"/>
    <property type="match status" value="1"/>
</dbReference>
<keyword evidence="9" id="KW-0812">Transmembrane</keyword>
<feature type="domain" description="Histidine kinase" evidence="10">
    <location>
        <begin position="253"/>
        <end position="477"/>
    </location>
</feature>
<dbReference type="InterPro" id="IPR003661">
    <property type="entry name" value="HisK_dim/P_dom"/>
</dbReference>